<comment type="caution">
    <text evidence="1">The sequence shown here is derived from an EMBL/GenBank/DDBJ whole genome shotgun (WGS) entry which is preliminary data.</text>
</comment>
<accession>A0A8X6M4H8</accession>
<proteinExistence type="predicted"/>
<gene>
    <name evidence="1" type="ORF">TNCT_58751</name>
</gene>
<dbReference type="EMBL" id="BMAO01029444">
    <property type="protein sequence ID" value="GFR31722.1"/>
    <property type="molecule type" value="Genomic_DNA"/>
</dbReference>
<organism evidence="1 2">
    <name type="scientific">Trichonephila clavata</name>
    <name type="common">Joro spider</name>
    <name type="synonym">Nephila clavata</name>
    <dbReference type="NCBI Taxonomy" id="2740835"/>
    <lineage>
        <taxon>Eukaryota</taxon>
        <taxon>Metazoa</taxon>
        <taxon>Ecdysozoa</taxon>
        <taxon>Arthropoda</taxon>
        <taxon>Chelicerata</taxon>
        <taxon>Arachnida</taxon>
        <taxon>Araneae</taxon>
        <taxon>Araneomorphae</taxon>
        <taxon>Entelegynae</taxon>
        <taxon>Araneoidea</taxon>
        <taxon>Nephilidae</taxon>
        <taxon>Trichonephila</taxon>
    </lineage>
</organism>
<dbReference type="Proteomes" id="UP000887116">
    <property type="component" value="Unassembled WGS sequence"/>
</dbReference>
<name>A0A8X6M4H8_TRICU</name>
<sequence>MAYLLLGKRGGHFKSLLPSSRRGEYVWVLLSHRVIRGGVGRRDVTSTWAPVIKRGGSTLSKCVSGLSGHPITFPRPRCLVHRPMSLGAIWKIALSPLSLLLRTFQIRGLCAPQDGRKGSRRLHSGHLNRMYETRFVLKGDRGLFLCWLSGFGTIGDAVSHGSSTLVRCSLSRSRVWCS</sequence>
<evidence type="ECO:0000313" key="1">
    <source>
        <dbReference type="EMBL" id="GFR31722.1"/>
    </source>
</evidence>
<reference evidence="1" key="1">
    <citation type="submission" date="2020-07" db="EMBL/GenBank/DDBJ databases">
        <title>Multicomponent nature underlies the extraordinary mechanical properties of spider dragline silk.</title>
        <authorList>
            <person name="Kono N."/>
            <person name="Nakamura H."/>
            <person name="Mori M."/>
            <person name="Yoshida Y."/>
            <person name="Ohtoshi R."/>
            <person name="Malay A.D."/>
            <person name="Moran D.A.P."/>
            <person name="Tomita M."/>
            <person name="Numata K."/>
            <person name="Arakawa K."/>
        </authorList>
    </citation>
    <scope>NUCLEOTIDE SEQUENCE</scope>
</reference>
<dbReference type="AlphaFoldDB" id="A0A8X6M4H8"/>
<keyword evidence="2" id="KW-1185">Reference proteome</keyword>
<evidence type="ECO:0000313" key="2">
    <source>
        <dbReference type="Proteomes" id="UP000887116"/>
    </source>
</evidence>
<protein>
    <submittedName>
        <fullName evidence="1">Uncharacterized protein</fullName>
    </submittedName>
</protein>